<comment type="caution">
    <text evidence="6">The sequence shown here is derived from an EMBL/GenBank/DDBJ whole genome shotgun (WGS) entry which is preliminary data.</text>
</comment>
<dbReference type="Pfam" id="PF12867">
    <property type="entry name" value="DinB_2"/>
    <property type="match status" value="1"/>
</dbReference>
<protein>
    <submittedName>
        <fullName evidence="6">Ergothioneine biosynthesis protein EgtB</fullName>
    </submittedName>
</protein>
<evidence type="ECO:0000259" key="5">
    <source>
        <dbReference type="Pfam" id="PF12867"/>
    </source>
</evidence>
<gene>
    <name evidence="6" type="primary">egtB</name>
    <name evidence="6" type="ORF">KK083_21155</name>
</gene>
<evidence type="ECO:0000259" key="4">
    <source>
        <dbReference type="Pfam" id="PF03781"/>
    </source>
</evidence>
<keyword evidence="2" id="KW-0408">Iron</keyword>
<evidence type="ECO:0000256" key="3">
    <source>
        <dbReference type="ARBA" id="ARBA00037882"/>
    </source>
</evidence>
<dbReference type="EMBL" id="JAHESF010000025">
    <property type="protein sequence ID" value="MBT1699419.1"/>
    <property type="molecule type" value="Genomic_DNA"/>
</dbReference>
<name>A0AAP2DS51_9BACT</name>
<evidence type="ECO:0000256" key="2">
    <source>
        <dbReference type="ARBA" id="ARBA00023004"/>
    </source>
</evidence>
<feature type="domain" description="DinB-like" evidence="5">
    <location>
        <begin position="31"/>
        <end position="143"/>
    </location>
</feature>
<dbReference type="InterPro" id="IPR051043">
    <property type="entry name" value="Sulfatase_Mod_Factor_Kinase"/>
</dbReference>
<reference evidence="6 7" key="1">
    <citation type="submission" date="2021-05" db="EMBL/GenBank/DDBJ databases">
        <title>A Polyphasic approach of four new species of the genus Ohtaekwangia: Ohtaekwangia histidinii sp. nov., Ohtaekwangia cretensis sp. nov., Ohtaekwangia indiensis sp. nov., Ohtaekwangia reichenbachii sp. nov. from diverse environment.</title>
        <authorList>
            <person name="Octaviana S."/>
        </authorList>
    </citation>
    <scope>NUCLEOTIDE SEQUENCE [LARGE SCALE GENOMIC DNA]</scope>
    <source>
        <strain evidence="6 7">PWU4</strain>
    </source>
</reference>
<dbReference type="Gene3D" id="3.90.1580.10">
    <property type="entry name" value="paralog of FGE (formylglycine-generating enzyme)"/>
    <property type="match status" value="2"/>
</dbReference>
<feature type="domain" description="Sulfatase-modifying factor enzyme-like" evidence="4">
    <location>
        <begin position="191"/>
        <end position="327"/>
    </location>
</feature>
<dbReference type="InterPro" id="IPR016187">
    <property type="entry name" value="CTDL_fold"/>
</dbReference>
<dbReference type="InterPro" id="IPR042095">
    <property type="entry name" value="SUMF_sf"/>
</dbReference>
<evidence type="ECO:0000313" key="7">
    <source>
        <dbReference type="Proteomes" id="UP001319200"/>
    </source>
</evidence>
<comment type="pathway">
    <text evidence="3">Amino-acid biosynthesis; ergothioneine biosynthesis.</text>
</comment>
<evidence type="ECO:0000256" key="1">
    <source>
        <dbReference type="ARBA" id="ARBA00023002"/>
    </source>
</evidence>
<dbReference type="AlphaFoldDB" id="A0AAP2DS51"/>
<evidence type="ECO:0000313" key="6">
    <source>
        <dbReference type="EMBL" id="MBT1699419.1"/>
    </source>
</evidence>
<dbReference type="InterPro" id="IPR017806">
    <property type="entry name" value="EgtB"/>
</dbReference>
<keyword evidence="7" id="KW-1185">Reference proteome</keyword>
<accession>A0AAP2DS51</accession>
<dbReference type="NCBIfam" id="TIGR03440">
    <property type="entry name" value="egtB_TIGR03440"/>
    <property type="match status" value="1"/>
</dbReference>
<proteinExistence type="predicted"/>
<dbReference type="InterPro" id="IPR024775">
    <property type="entry name" value="DinB-like"/>
</dbReference>
<dbReference type="GO" id="GO:0052699">
    <property type="term" value="P:ergothioneine biosynthetic process"/>
    <property type="evidence" value="ECO:0007669"/>
    <property type="project" value="InterPro"/>
</dbReference>
<dbReference type="SUPFAM" id="SSF56436">
    <property type="entry name" value="C-type lectin-like"/>
    <property type="match status" value="1"/>
</dbReference>
<dbReference type="PANTHER" id="PTHR23150:SF36">
    <property type="entry name" value="HERCYNINE OXYGENASE"/>
    <property type="match status" value="1"/>
</dbReference>
<sequence>MRGLTADLQRFTRKATRKAPSKATLTERYSTIRRYSEYVCEPLATEDYVVQPSADVSPPKWHLAHTTWFFEEFILARYYKNYTRFHPQYSFLFNSYYESVGTHVLRADRGNLSRPTVEEIFQYRGYVDEHMHWLLRDFPAEALPILEIGFNHEQQHQELLYTDIKFILGHNPLFPAYRKEIKETPHNETDHDFISISDGRYTIGHRGSGFSYDNERAAHTVLLKAFSIRKSLVTNGEYMQFMQAGGYQRPEYWLSDGWAWVKEEHITSPMYWHFTDGTWCRYALSGLERVNPEEPVTHVSFYEAAAFATWKGMRLPTEEEWEAAAPQLPWGLRWEHTNSAYLPYPGYEKPDGALGEYNEKFMINTMVLRGASAVTPENHSRKTYRNFFYPHLRWQFNGIRLCKK</sequence>
<organism evidence="6 7">
    <name type="scientific">Chryseosolibacter histidini</name>
    <dbReference type="NCBI Taxonomy" id="2782349"/>
    <lineage>
        <taxon>Bacteria</taxon>
        <taxon>Pseudomonadati</taxon>
        <taxon>Bacteroidota</taxon>
        <taxon>Cytophagia</taxon>
        <taxon>Cytophagales</taxon>
        <taxon>Chryseotaleaceae</taxon>
        <taxon>Chryseosolibacter</taxon>
    </lineage>
</organism>
<dbReference type="InterPro" id="IPR005532">
    <property type="entry name" value="SUMF_dom"/>
</dbReference>
<dbReference type="Pfam" id="PF03781">
    <property type="entry name" value="FGE-sulfatase"/>
    <property type="match status" value="1"/>
</dbReference>
<dbReference type="PANTHER" id="PTHR23150">
    <property type="entry name" value="SULFATASE MODIFYING FACTOR 1, 2"/>
    <property type="match status" value="1"/>
</dbReference>
<keyword evidence="1" id="KW-0560">Oxidoreductase</keyword>
<dbReference type="Proteomes" id="UP001319200">
    <property type="component" value="Unassembled WGS sequence"/>
</dbReference>